<keyword evidence="2" id="KW-1185">Reference proteome</keyword>
<reference evidence="1" key="1">
    <citation type="submission" date="2022-08" db="EMBL/GenBank/DDBJ databases">
        <title>Genome Sequence of Lecanicillium fungicola.</title>
        <authorList>
            <person name="Buettner E."/>
        </authorList>
    </citation>
    <scope>NUCLEOTIDE SEQUENCE</scope>
    <source>
        <strain evidence="1">Babe33</strain>
    </source>
</reference>
<dbReference type="Proteomes" id="UP001143910">
    <property type="component" value="Unassembled WGS sequence"/>
</dbReference>
<protein>
    <submittedName>
        <fullName evidence="1">Uncharacterized protein</fullName>
    </submittedName>
</protein>
<comment type="caution">
    <text evidence="1">The sequence shown here is derived from an EMBL/GenBank/DDBJ whole genome shotgun (WGS) entry which is preliminary data.</text>
</comment>
<evidence type="ECO:0000313" key="1">
    <source>
        <dbReference type="EMBL" id="KAJ2982733.1"/>
    </source>
</evidence>
<gene>
    <name evidence="1" type="ORF">NQ176_g1188</name>
</gene>
<dbReference type="EMBL" id="JANJQO010000060">
    <property type="protein sequence ID" value="KAJ2982733.1"/>
    <property type="molecule type" value="Genomic_DNA"/>
</dbReference>
<proteinExistence type="predicted"/>
<organism evidence="1 2">
    <name type="scientific">Zarea fungicola</name>
    <dbReference type="NCBI Taxonomy" id="93591"/>
    <lineage>
        <taxon>Eukaryota</taxon>
        <taxon>Fungi</taxon>
        <taxon>Dikarya</taxon>
        <taxon>Ascomycota</taxon>
        <taxon>Pezizomycotina</taxon>
        <taxon>Sordariomycetes</taxon>
        <taxon>Hypocreomycetidae</taxon>
        <taxon>Hypocreales</taxon>
        <taxon>Cordycipitaceae</taxon>
        <taxon>Zarea</taxon>
    </lineage>
</organism>
<evidence type="ECO:0000313" key="2">
    <source>
        <dbReference type="Proteomes" id="UP001143910"/>
    </source>
</evidence>
<sequence length="541" mass="61342">MESSPKTFLFVNKTQSSRVLSRSEGAERIHVQSHSQRARRLRENKTATIFHESWSVTKPAENRLDLRQRKPRSSKASSSTSRSVSTTSTRSGLIVADSTSEDNKNSENLRLNQCPSGNFSDPFNSTVAGNDILHYHHAILGFVYENSPKIAFFAEAFSPPMQVLDPSPMRHDAAIANRLKYCIQDRALMYSTLAYAMNLLGWREAAAESFKSGEYFTAQAIQAVRERLSSPPNSLAMPYRKADSQLAMSIYSLAVSELWKVMPLMRHRKTDHVAPFETTTTYQKAPTTRVHFYALLELVNSSGGWRAYDPYVFESAVLVDKYLACWESTTPVIAMSNLSLEDDFEIPAIEQQSVSLGAKLLRADLDPKVKFVIEKMVCYIYYARQSWALAPLPFDVQSRLFFHLQLLVYELLNLVEIGRVDNCVRITALIFLHANIHYRGSQLCAVRLVTELRSALVAARFWEQSFGTGLRFWCLSSALLLTERSPDDEWFHSMLEKYSDSIVNNPSPLEEAHACLEQYLYLHDRQAAQLAFLIEGLNSTP</sequence>
<accession>A0ACC1NVA9</accession>
<name>A0ACC1NVA9_9HYPO</name>